<gene>
    <name evidence="1" type="ORF">CKAH01_19135</name>
</gene>
<dbReference type="PANTHER" id="PTHR10039">
    <property type="entry name" value="AMELOGENIN"/>
    <property type="match status" value="1"/>
</dbReference>
<dbReference type="AlphaFoldDB" id="A0AAD9XYX4"/>
<feature type="non-terminal residue" evidence="1">
    <location>
        <position position="166"/>
    </location>
</feature>
<organism evidence="1 2">
    <name type="scientific">Colletotrichum kahawae</name>
    <name type="common">Coffee berry disease fungus</name>
    <dbReference type="NCBI Taxonomy" id="34407"/>
    <lineage>
        <taxon>Eukaryota</taxon>
        <taxon>Fungi</taxon>
        <taxon>Dikarya</taxon>
        <taxon>Ascomycota</taxon>
        <taxon>Pezizomycotina</taxon>
        <taxon>Sordariomycetes</taxon>
        <taxon>Hypocreomycetidae</taxon>
        <taxon>Glomerellales</taxon>
        <taxon>Glomerellaceae</taxon>
        <taxon>Colletotrichum</taxon>
        <taxon>Colletotrichum gloeosporioides species complex</taxon>
    </lineage>
</organism>
<comment type="caution">
    <text evidence="1">The sequence shown here is derived from an EMBL/GenBank/DDBJ whole genome shotgun (WGS) entry which is preliminary data.</text>
</comment>
<sequence length="166" mass="19362">PELIPKAFVSRWEESLALPWQAGRALNLPDEECIEALERLIADSRNQGFSHRFCFFIDGLDELQETPAFTFRDLSLTLKSWAEARGGNVKFCVSSREYYQFMDEFDCKSRIRLHELTKQDMIAFVQSKVPVGGIDTNHKHKVFFSGLYSLRRRFLRIYTTVIVMKT</sequence>
<evidence type="ECO:0008006" key="3">
    <source>
        <dbReference type="Google" id="ProtNLM"/>
    </source>
</evidence>
<reference evidence="1" key="1">
    <citation type="submission" date="2023-02" db="EMBL/GenBank/DDBJ databases">
        <title>Colletotrichum kahawae CIFC_Que2 genome sequencing and assembly.</title>
        <authorList>
            <person name="Baroncelli R."/>
        </authorList>
    </citation>
    <scope>NUCLEOTIDE SEQUENCE</scope>
    <source>
        <strain evidence="1">CIFC_Que2</strain>
    </source>
</reference>
<proteinExistence type="predicted"/>
<dbReference type="EMBL" id="VYYT01000737">
    <property type="protein sequence ID" value="KAK2729955.1"/>
    <property type="molecule type" value="Genomic_DNA"/>
</dbReference>
<evidence type="ECO:0000313" key="1">
    <source>
        <dbReference type="EMBL" id="KAK2729955.1"/>
    </source>
</evidence>
<dbReference type="Proteomes" id="UP001281614">
    <property type="component" value="Unassembled WGS sequence"/>
</dbReference>
<evidence type="ECO:0000313" key="2">
    <source>
        <dbReference type="Proteomes" id="UP001281614"/>
    </source>
</evidence>
<accession>A0AAD9XYX4</accession>
<keyword evidence="2" id="KW-1185">Reference proteome</keyword>
<name>A0AAD9XYX4_COLKA</name>
<protein>
    <recommendedName>
        <fullName evidence="3">NACHT domain-containing protein</fullName>
    </recommendedName>
</protein>
<dbReference type="PANTHER" id="PTHR10039:SF5">
    <property type="entry name" value="NACHT DOMAIN-CONTAINING PROTEIN"/>
    <property type="match status" value="1"/>
</dbReference>